<evidence type="ECO:0000256" key="14">
    <source>
        <dbReference type="ARBA" id="ARBA00023658"/>
    </source>
</evidence>
<evidence type="ECO:0000256" key="13">
    <source>
        <dbReference type="ARBA" id="ARBA00023306"/>
    </source>
</evidence>
<evidence type="ECO:0000313" key="18">
    <source>
        <dbReference type="Ensembl" id="ENSHHUP00000011141.1"/>
    </source>
</evidence>
<dbReference type="PANTHER" id="PTHR23280:SF12">
    <property type="entry name" value="PROTEIN 4.1"/>
    <property type="match status" value="1"/>
</dbReference>
<keyword evidence="10" id="KW-0009">Actin-binding</keyword>
<keyword evidence="19" id="KW-1185">Reference proteome</keyword>
<evidence type="ECO:0000256" key="16">
    <source>
        <dbReference type="ARBA" id="ARBA00032586"/>
    </source>
</evidence>
<protein>
    <recommendedName>
        <fullName evidence="14">Protein 4.1</fullName>
    </recommendedName>
    <alternativeName>
        <fullName evidence="15">Band 4.1</fullName>
    </alternativeName>
    <alternativeName>
        <fullName evidence="16">Erythrocyte membrane protein band 4.1</fullName>
    </alternativeName>
</protein>
<sequence>MSPAQADMLFLENAKKLSMYGVDLHQAKDLEGVDITLGVCSGGLMVYKDKLRINRFPWPKVLKISYKRSSFFIKIRPSEQEQYESTIGFKLPNYKASKKLWKASVEHHTFFRVSSVEPPSSRSRFLALGSKFRYSGRTQAQTRQASSMIARPAPRFTRSASKRLSRTIDEGTYVCVYGVCMRVLQNVVFVCGNVCVRASAQLQDQSLTNLSHSYSWR</sequence>
<evidence type="ECO:0000256" key="3">
    <source>
        <dbReference type="ARBA" id="ARBA00004544"/>
    </source>
</evidence>
<reference evidence="18" key="2">
    <citation type="submission" date="2025-08" db="UniProtKB">
        <authorList>
            <consortium name="Ensembl"/>
        </authorList>
    </citation>
    <scope>IDENTIFICATION</scope>
</reference>
<dbReference type="SMART" id="SM01195">
    <property type="entry name" value="FA"/>
    <property type="match status" value="1"/>
</dbReference>
<dbReference type="SUPFAM" id="SSF50729">
    <property type="entry name" value="PH domain-like"/>
    <property type="match status" value="1"/>
</dbReference>
<dbReference type="GO" id="GO:0005856">
    <property type="term" value="C:cytoskeleton"/>
    <property type="evidence" value="ECO:0007669"/>
    <property type="project" value="UniProtKB-SubCell"/>
</dbReference>
<evidence type="ECO:0000256" key="9">
    <source>
        <dbReference type="ARBA" id="ARBA00022860"/>
    </source>
</evidence>
<dbReference type="STRING" id="62062.ENSHHUP00000011141"/>
<dbReference type="GO" id="GO:0005886">
    <property type="term" value="C:plasma membrane"/>
    <property type="evidence" value="ECO:0007669"/>
    <property type="project" value="TreeGrafter"/>
</dbReference>
<evidence type="ECO:0000256" key="11">
    <source>
        <dbReference type="ARBA" id="ARBA00023212"/>
    </source>
</evidence>
<evidence type="ECO:0000259" key="17">
    <source>
        <dbReference type="PROSITE" id="PS50057"/>
    </source>
</evidence>
<keyword evidence="5" id="KW-0963">Cytoplasm</keyword>
<dbReference type="InterPro" id="IPR000299">
    <property type="entry name" value="FERM_domain"/>
</dbReference>
<dbReference type="AlphaFoldDB" id="A0A4W5KGP5"/>
<evidence type="ECO:0000256" key="4">
    <source>
        <dbReference type="ARBA" id="ARBA00022448"/>
    </source>
</evidence>
<dbReference type="GeneTree" id="ENSGT00940000157833"/>
<dbReference type="Pfam" id="PF08736">
    <property type="entry name" value="FA"/>
    <property type="match status" value="1"/>
</dbReference>
<dbReference type="GO" id="GO:0005634">
    <property type="term" value="C:nucleus"/>
    <property type="evidence" value="ECO:0007669"/>
    <property type="project" value="UniProtKB-SubCell"/>
</dbReference>
<dbReference type="Ensembl" id="ENSHHUT00000011492.1">
    <property type="protein sequence ID" value="ENSHHUP00000011141.1"/>
    <property type="gene ID" value="ENSHHUG00000006816.1"/>
</dbReference>
<dbReference type="PANTHER" id="PTHR23280">
    <property type="entry name" value="4.1 G PROTEIN"/>
    <property type="match status" value="1"/>
</dbReference>
<evidence type="ECO:0000313" key="19">
    <source>
        <dbReference type="Proteomes" id="UP000314982"/>
    </source>
</evidence>
<dbReference type="SMART" id="SM01196">
    <property type="entry name" value="FERM_C"/>
    <property type="match status" value="1"/>
</dbReference>
<dbReference type="InterPro" id="IPR011993">
    <property type="entry name" value="PH-like_dom_sf"/>
</dbReference>
<dbReference type="InterPro" id="IPR018980">
    <property type="entry name" value="FERM_PH-like_C"/>
</dbReference>
<keyword evidence="6" id="KW-0597">Phosphoprotein</keyword>
<dbReference type="GO" id="GO:0003779">
    <property type="term" value="F:actin binding"/>
    <property type="evidence" value="ECO:0007669"/>
    <property type="project" value="UniProtKB-KW"/>
</dbReference>
<keyword evidence="9" id="KW-0112">Calmodulin-binding</keyword>
<keyword evidence="8" id="KW-0498">Mitosis</keyword>
<reference evidence="19" key="1">
    <citation type="submission" date="2018-06" db="EMBL/GenBank/DDBJ databases">
        <title>Genome assembly of Danube salmon.</title>
        <authorList>
            <person name="Macqueen D.J."/>
            <person name="Gundappa M.K."/>
        </authorList>
    </citation>
    <scope>NUCLEOTIDE SEQUENCE [LARGE SCALE GENOMIC DNA]</scope>
</reference>
<dbReference type="CDD" id="cd13184">
    <property type="entry name" value="FERM_C_4_1_family"/>
    <property type="match status" value="1"/>
</dbReference>
<keyword evidence="12" id="KW-0539">Nucleus</keyword>
<comment type="subcellular location">
    <subcellularLocation>
        <location evidence="3">Cytoplasm</location>
        <location evidence="3">Cell cortex</location>
    </subcellularLocation>
    <subcellularLocation>
        <location evidence="2">Cytoplasm</location>
        <location evidence="2">Cytoskeleton</location>
    </subcellularLocation>
    <subcellularLocation>
        <location evidence="1">Nucleus</location>
    </subcellularLocation>
</comment>
<evidence type="ECO:0000256" key="10">
    <source>
        <dbReference type="ARBA" id="ARBA00023203"/>
    </source>
</evidence>
<keyword evidence="7" id="KW-0132">Cell division</keyword>
<evidence type="ECO:0000256" key="2">
    <source>
        <dbReference type="ARBA" id="ARBA00004245"/>
    </source>
</evidence>
<accession>A0A4W5KGP5</accession>
<proteinExistence type="predicted"/>
<organism evidence="18 19">
    <name type="scientific">Hucho hucho</name>
    <name type="common">huchen</name>
    <dbReference type="NCBI Taxonomy" id="62062"/>
    <lineage>
        <taxon>Eukaryota</taxon>
        <taxon>Metazoa</taxon>
        <taxon>Chordata</taxon>
        <taxon>Craniata</taxon>
        <taxon>Vertebrata</taxon>
        <taxon>Euteleostomi</taxon>
        <taxon>Actinopterygii</taxon>
        <taxon>Neopterygii</taxon>
        <taxon>Teleostei</taxon>
        <taxon>Protacanthopterygii</taxon>
        <taxon>Salmoniformes</taxon>
        <taxon>Salmonidae</taxon>
        <taxon>Salmoninae</taxon>
        <taxon>Hucho</taxon>
    </lineage>
</organism>
<dbReference type="GO" id="GO:0031032">
    <property type="term" value="P:actomyosin structure organization"/>
    <property type="evidence" value="ECO:0007669"/>
    <property type="project" value="TreeGrafter"/>
</dbReference>
<keyword evidence="13" id="KW-0131">Cell cycle</keyword>
<dbReference type="FunFam" id="2.30.29.30:FF:000001">
    <property type="entry name" value="Erythrocyte membrane protein band 4.1"/>
    <property type="match status" value="1"/>
</dbReference>
<keyword evidence="4" id="KW-0813">Transport</keyword>
<dbReference type="Proteomes" id="UP000314982">
    <property type="component" value="Unassembled WGS sequence"/>
</dbReference>
<dbReference type="PROSITE" id="PS50057">
    <property type="entry name" value="FERM_3"/>
    <property type="match status" value="1"/>
</dbReference>
<dbReference type="GO" id="GO:0005516">
    <property type="term" value="F:calmodulin binding"/>
    <property type="evidence" value="ECO:0007669"/>
    <property type="project" value="UniProtKB-KW"/>
</dbReference>
<evidence type="ECO:0000256" key="8">
    <source>
        <dbReference type="ARBA" id="ARBA00022776"/>
    </source>
</evidence>
<evidence type="ECO:0000256" key="12">
    <source>
        <dbReference type="ARBA" id="ARBA00023242"/>
    </source>
</evidence>
<dbReference type="InterPro" id="IPR014847">
    <property type="entry name" value="FA"/>
</dbReference>
<keyword evidence="11" id="KW-0206">Cytoskeleton</keyword>
<evidence type="ECO:0000256" key="7">
    <source>
        <dbReference type="ARBA" id="ARBA00022618"/>
    </source>
</evidence>
<dbReference type="Gene3D" id="2.30.29.30">
    <property type="entry name" value="Pleckstrin-homology domain (PH domain)/Phosphotyrosine-binding domain (PTB)"/>
    <property type="match status" value="1"/>
</dbReference>
<dbReference type="GO" id="GO:0005938">
    <property type="term" value="C:cell cortex"/>
    <property type="evidence" value="ECO:0007669"/>
    <property type="project" value="UniProtKB-SubCell"/>
</dbReference>
<dbReference type="Pfam" id="PF09380">
    <property type="entry name" value="FERM_C"/>
    <property type="match status" value="1"/>
</dbReference>
<evidence type="ECO:0000256" key="1">
    <source>
        <dbReference type="ARBA" id="ARBA00004123"/>
    </source>
</evidence>
<evidence type="ECO:0000256" key="6">
    <source>
        <dbReference type="ARBA" id="ARBA00022553"/>
    </source>
</evidence>
<dbReference type="GO" id="GO:0051301">
    <property type="term" value="P:cell division"/>
    <property type="evidence" value="ECO:0007669"/>
    <property type="project" value="UniProtKB-KW"/>
</dbReference>
<evidence type="ECO:0000256" key="5">
    <source>
        <dbReference type="ARBA" id="ARBA00022490"/>
    </source>
</evidence>
<name>A0A4W5KGP5_9TELE</name>
<feature type="domain" description="FERM" evidence="17">
    <location>
        <begin position="1"/>
        <end position="115"/>
    </location>
</feature>
<reference evidence="18" key="3">
    <citation type="submission" date="2025-09" db="UniProtKB">
        <authorList>
            <consortium name="Ensembl"/>
        </authorList>
    </citation>
    <scope>IDENTIFICATION</scope>
</reference>
<evidence type="ECO:0000256" key="15">
    <source>
        <dbReference type="ARBA" id="ARBA00030419"/>
    </source>
</evidence>